<keyword evidence="1" id="KW-0489">Methyltransferase</keyword>
<dbReference type="Gene3D" id="3.40.50.150">
    <property type="entry name" value="Vaccinia Virus protein VP39"/>
    <property type="match status" value="1"/>
</dbReference>
<evidence type="ECO:0000256" key="2">
    <source>
        <dbReference type="ARBA" id="ARBA00022679"/>
    </source>
</evidence>
<dbReference type="CDD" id="cd02440">
    <property type="entry name" value="AdoMet_MTases"/>
    <property type="match status" value="1"/>
</dbReference>
<dbReference type="PANTHER" id="PTHR43861:SF1">
    <property type="entry name" value="TRANS-ACONITATE 2-METHYLTRANSFERASE"/>
    <property type="match status" value="1"/>
</dbReference>
<dbReference type="GO" id="GO:0032259">
    <property type="term" value="P:methylation"/>
    <property type="evidence" value="ECO:0007669"/>
    <property type="project" value="UniProtKB-KW"/>
</dbReference>
<dbReference type="Proteomes" id="UP001320119">
    <property type="component" value="Chromosome"/>
</dbReference>
<sequence length="255" mass="29118">MPSNTLYSDLSHYYNLMCCNIDYQEQCDFSHRLFQCLTTSATTTPVRSLDLACGTGPHVEHFLSLGYNASGLDINAPMLSLAQERCPTAAFTLQDMCGFVTPEPLSLITCFLYSMHYNYPAENFWQTLQQTYNALEPGGIFIFDMVDRDYIANDSGYTHYLNNSEGDFSFQSRWYDKKTDDKLDLVITITKQSGGIKEQWQDQHAMLALNTEQVVTKLQSIGFEVTVFERDYSRLKLWQKNMGNVILACVKNNSI</sequence>
<dbReference type="InterPro" id="IPR041698">
    <property type="entry name" value="Methyltransf_25"/>
</dbReference>
<evidence type="ECO:0000313" key="4">
    <source>
        <dbReference type="EMBL" id="BCD99799.1"/>
    </source>
</evidence>
<dbReference type="EMBL" id="AP023086">
    <property type="protein sequence ID" value="BCD99799.1"/>
    <property type="molecule type" value="Genomic_DNA"/>
</dbReference>
<keyword evidence="5" id="KW-1185">Reference proteome</keyword>
<dbReference type="GO" id="GO:0008168">
    <property type="term" value="F:methyltransferase activity"/>
    <property type="evidence" value="ECO:0007669"/>
    <property type="project" value="UniProtKB-KW"/>
</dbReference>
<evidence type="ECO:0000313" key="5">
    <source>
        <dbReference type="Proteomes" id="UP001320119"/>
    </source>
</evidence>
<proteinExistence type="predicted"/>
<dbReference type="PANTHER" id="PTHR43861">
    <property type="entry name" value="TRANS-ACONITATE 2-METHYLTRANSFERASE-RELATED"/>
    <property type="match status" value="1"/>
</dbReference>
<evidence type="ECO:0000259" key="3">
    <source>
        <dbReference type="Pfam" id="PF13649"/>
    </source>
</evidence>
<accession>A0AAN2BM56</accession>
<organism evidence="4 5">
    <name type="scientific">Marinagarivorans cellulosilyticus</name>
    <dbReference type="NCBI Taxonomy" id="2721545"/>
    <lineage>
        <taxon>Bacteria</taxon>
        <taxon>Pseudomonadati</taxon>
        <taxon>Pseudomonadota</taxon>
        <taxon>Gammaproteobacteria</taxon>
        <taxon>Cellvibrionales</taxon>
        <taxon>Cellvibrionaceae</taxon>
        <taxon>Marinagarivorans</taxon>
    </lineage>
</organism>
<dbReference type="SUPFAM" id="SSF53335">
    <property type="entry name" value="S-adenosyl-L-methionine-dependent methyltransferases"/>
    <property type="match status" value="1"/>
</dbReference>
<dbReference type="Gene3D" id="2.20.130.10">
    <property type="entry name" value="CAC2371-like domains"/>
    <property type="match status" value="1"/>
</dbReference>
<gene>
    <name evidence="4" type="ORF">MARGE09_P4001</name>
</gene>
<evidence type="ECO:0000256" key="1">
    <source>
        <dbReference type="ARBA" id="ARBA00022603"/>
    </source>
</evidence>
<dbReference type="KEGG" id="marq:MARGE09_P4001"/>
<dbReference type="RefSeq" id="WP_236985098.1">
    <property type="nucleotide sequence ID" value="NZ_AP023086.1"/>
</dbReference>
<reference evidence="4 5" key="1">
    <citation type="journal article" date="2022" name="IScience">
        <title>An ultrasensitive nanofiber-based assay for enzymatic hydrolysis and deep-sea microbial degradation of cellulose.</title>
        <authorList>
            <person name="Tsudome M."/>
            <person name="Tachioka M."/>
            <person name="Miyazaki M."/>
            <person name="Uchimura K."/>
            <person name="Tsuda M."/>
            <person name="Takaki Y."/>
            <person name="Deguchi S."/>
        </authorList>
    </citation>
    <scope>NUCLEOTIDE SEQUENCE [LARGE SCALE GENOMIC DNA]</scope>
    <source>
        <strain evidence="4 5">GE09</strain>
    </source>
</reference>
<protein>
    <recommendedName>
        <fullName evidence="3">Methyltransferase domain-containing protein</fullName>
    </recommendedName>
</protein>
<dbReference type="InterPro" id="IPR029063">
    <property type="entry name" value="SAM-dependent_MTases_sf"/>
</dbReference>
<dbReference type="Pfam" id="PF13649">
    <property type="entry name" value="Methyltransf_25"/>
    <property type="match status" value="1"/>
</dbReference>
<dbReference type="AlphaFoldDB" id="A0AAN2BM56"/>
<name>A0AAN2BM56_9GAMM</name>
<keyword evidence="2" id="KW-0808">Transferase</keyword>
<feature type="domain" description="Methyltransferase" evidence="3">
    <location>
        <begin position="49"/>
        <end position="139"/>
    </location>
</feature>